<feature type="compositionally biased region" description="Polar residues" evidence="4">
    <location>
        <begin position="451"/>
        <end position="470"/>
    </location>
</feature>
<gene>
    <name evidence="8 9" type="primary">LOC107496944</name>
</gene>
<accession>A0A6P4DXD2</accession>
<dbReference type="GO" id="GO:0005634">
    <property type="term" value="C:nucleus"/>
    <property type="evidence" value="ECO:0007669"/>
    <property type="project" value="UniProtKB-SubCell"/>
</dbReference>
<evidence type="ECO:0000259" key="5">
    <source>
        <dbReference type="Pfam" id="PF04824"/>
    </source>
</evidence>
<dbReference type="GO" id="GO:0051754">
    <property type="term" value="P:meiotic sister chromatid cohesion, centromeric"/>
    <property type="evidence" value="ECO:0007669"/>
    <property type="project" value="TreeGrafter"/>
</dbReference>
<feature type="compositionally biased region" description="Low complexity" evidence="4">
    <location>
        <begin position="374"/>
        <end position="387"/>
    </location>
</feature>
<dbReference type="RefSeq" id="XP_015973750.1">
    <property type="nucleotide sequence ID" value="XM_016118264.3"/>
</dbReference>
<dbReference type="GeneID" id="107496944"/>
<dbReference type="InterPro" id="IPR023093">
    <property type="entry name" value="ScpA-like_C"/>
</dbReference>
<feature type="domain" description="Rad21/Rec8-like protein N-terminal" evidence="6">
    <location>
        <begin position="1"/>
        <end position="102"/>
    </location>
</feature>
<dbReference type="InterPro" id="IPR006909">
    <property type="entry name" value="Rad21/Rec8_C_eu"/>
</dbReference>
<feature type="compositionally biased region" description="Basic and acidic residues" evidence="4">
    <location>
        <begin position="259"/>
        <end position="268"/>
    </location>
</feature>
<evidence type="ECO:0000313" key="7">
    <source>
        <dbReference type="Proteomes" id="UP000515211"/>
    </source>
</evidence>
<dbReference type="InterPro" id="IPR036390">
    <property type="entry name" value="WH_DNA-bd_sf"/>
</dbReference>
<feature type="region of interest" description="Disordered" evidence="4">
    <location>
        <begin position="211"/>
        <end position="235"/>
    </location>
</feature>
<dbReference type="InterPro" id="IPR006910">
    <property type="entry name" value="Rad21_Rec8_N"/>
</dbReference>
<dbReference type="Pfam" id="PF04825">
    <property type="entry name" value="Rad21_Rec8_N"/>
    <property type="match status" value="1"/>
</dbReference>
<evidence type="ECO:0000313" key="8">
    <source>
        <dbReference type="RefSeq" id="XP_015973750.1"/>
    </source>
</evidence>
<evidence type="ECO:0000256" key="2">
    <source>
        <dbReference type="ARBA" id="ARBA00009870"/>
    </source>
</evidence>
<dbReference type="OrthoDB" id="10071381at2759"/>
<name>A0A6P4DXD2_ARADU</name>
<dbReference type="CDD" id="cd21793">
    <property type="entry name" value="Rad21_Rec8_M_AtSYN1-like"/>
    <property type="match status" value="1"/>
</dbReference>
<dbReference type="PANTHER" id="PTHR12585:SF64">
    <property type="entry name" value="SISTER CHROMATID COHESION 1 PROTEIN 1"/>
    <property type="match status" value="1"/>
</dbReference>
<dbReference type="AlphaFoldDB" id="A0A6P4DXD2"/>
<comment type="subcellular location">
    <subcellularLocation>
        <location evidence="1">Nucleus</location>
    </subcellularLocation>
</comment>
<sequence length="628" mass="69955">MFYSHQLLARKAPLGQIWMAATMHAKINRRKLDKLNIIKICEEILNPSVPMALRLSGILMGGVVIVYERKVKLLYDDVTRFLAEINEAWKVKSVPHPTVLPKGKSKAKKEAVTLPEIEDMNIADVESLQFSNTATTMGFQPAAYFTMRLDNVDETAYFDDGARGEDAQSEHLHQADAENITLFERNDSFNDNMNPFNRFERFDIKDDEETQVNGTSGGFTQIPTTLVPSPPHQCEPTRDDVIHDQQHAGDPIIQQCDVGRGDRQERGRPGPTKRKRRQPVGTAMDYEQTIIPVHIYQHWLQNASDLVSKRGRKRKRTDIMSSTKISSLMKLPPLVLIGGLFTSENRDVYYPAPILDLWNKSIQPPKHSPSERTSASNPSVPSSSSPPGVLNEDFVGNAYEDLDNVPQNQPLMKSVEKQRARQPKTPPDVQWANLPPDVQWANLGNGVSAPEVTSTLPSGKSGDGNNSNVRSDSEPDYDSRRDKRKKNSSSGNSSRGLEGVEKKGYFHRSGGLESLVEEKVAFHISRRSGISSTPDQELIVETGPTQTPVKMNHPSDKMTDSIQLHLRAHFSTSGAPHAESLNILAAGMDRKKAALLFYSTCVLASRDAIRVQQKVSYGEILISRGSKM</sequence>
<dbReference type="Proteomes" id="UP000515211">
    <property type="component" value="Chromosome 7"/>
</dbReference>
<feature type="region of interest" description="Disordered" evidence="4">
    <location>
        <begin position="257"/>
        <end position="283"/>
    </location>
</feature>
<evidence type="ECO:0000256" key="3">
    <source>
        <dbReference type="ARBA" id="ARBA00023242"/>
    </source>
</evidence>
<reference evidence="8 9" key="2">
    <citation type="submission" date="2025-04" db="UniProtKB">
        <authorList>
            <consortium name="RefSeq"/>
        </authorList>
    </citation>
    <scope>IDENTIFICATION</scope>
    <source>
        <tissue evidence="8 9">Whole plant</tissue>
    </source>
</reference>
<reference evidence="7" key="1">
    <citation type="journal article" date="2016" name="Nat. Genet.">
        <title>The genome sequences of Arachis duranensis and Arachis ipaensis, the diploid ancestors of cultivated peanut.</title>
        <authorList>
            <person name="Bertioli D.J."/>
            <person name="Cannon S.B."/>
            <person name="Froenicke L."/>
            <person name="Huang G."/>
            <person name="Farmer A.D."/>
            <person name="Cannon E.K."/>
            <person name="Liu X."/>
            <person name="Gao D."/>
            <person name="Clevenger J."/>
            <person name="Dash S."/>
            <person name="Ren L."/>
            <person name="Moretzsohn M.C."/>
            <person name="Shirasawa K."/>
            <person name="Huang W."/>
            <person name="Vidigal B."/>
            <person name="Abernathy B."/>
            <person name="Chu Y."/>
            <person name="Niederhuth C.E."/>
            <person name="Umale P."/>
            <person name="Araujo A.C."/>
            <person name="Kozik A."/>
            <person name="Kim K.D."/>
            <person name="Burow M.D."/>
            <person name="Varshney R.K."/>
            <person name="Wang X."/>
            <person name="Zhang X."/>
            <person name="Barkley N."/>
            <person name="Guimaraes P.M."/>
            <person name="Isobe S."/>
            <person name="Guo B."/>
            <person name="Liao B."/>
            <person name="Stalker H.T."/>
            <person name="Schmitz R.J."/>
            <person name="Scheffler B.E."/>
            <person name="Leal-Bertioli S.C."/>
            <person name="Xun X."/>
            <person name="Jackson S.A."/>
            <person name="Michelmore R."/>
            <person name="Ozias-Akins P."/>
        </authorList>
    </citation>
    <scope>NUCLEOTIDE SEQUENCE [LARGE SCALE GENOMIC DNA]</scope>
    <source>
        <strain evidence="7">cv. V14167</strain>
    </source>
</reference>
<keyword evidence="7" id="KW-1185">Reference proteome</keyword>
<dbReference type="GO" id="GO:0008278">
    <property type="term" value="C:cohesin complex"/>
    <property type="evidence" value="ECO:0007669"/>
    <property type="project" value="InterPro"/>
</dbReference>
<feature type="domain" description="Rad21/Rec8-like protein C-terminal eukaryotic" evidence="5">
    <location>
        <begin position="577"/>
        <end position="628"/>
    </location>
</feature>
<organism evidence="7 8">
    <name type="scientific">Arachis duranensis</name>
    <name type="common">Wild peanut</name>
    <dbReference type="NCBI Taxonomy" id="130453"/>
    <lineage>
        <taxon>Eukaryota</taxon>
        <taxon>Viridiplantae</taxon>
        <taxon>Streptophyta</taxon>
        <taxon>Embryophyta</taxon>
        <taxon>Tracheophyta</taxon>
        <taxon>Spermatophyta</taxon>
        <taxon>Magnoliopsida</taxon>
        <taxon>eudicotyledons</taxon>
        <taxon>Gunneridae</taxon>
        <taxon>Pentapetalae</taxon>
        <taxon>rosids</taxon>
        <taxon>fabids</taxon>
        <taxon>Fabales</taxon>
        <taxon>Fabaceae</taxon>
        <taxon>Papilionoideae</taxon>
        <taxon>50 kb inversion clade</taxon>
        <taxon>dalbergioids sensu lato</taxon>
        <taxon>Dalbergieae</taxon>
        <taxon>Pterocarpus clade</taxon>
        <taxon>Arachis</taxon>
    </lineage>
</organism>
<dbReference type="InterPro" id="IPR039781">
    <property type="entry name" value="Rad21/Rec8-like"/>
</dbReference>
<feature type="compositionally biased region" description="Basic and acidic residues" evidence="4">
    <location>
        <begin position="471"/>
        <end position="481"/>
    </location>
</feature>
<dbReference type="Pfam" id="PF04824">
    <property type="entry name" value="Rad21_Rec8"/>
    <property type="match status" value="1"/>
</dbReference>
<evidence type="ECO:0000259" key="6">
    <source>
        <dbReference type="Pfam" id="PF04825"/>
    </source>
</evidence>
<dbReference type="RefSeq" id="XP_020983025.1">
    <property type="nucleotide sequence ID" value="XM_021127366.2"/>
</dbReference>
<protein>
    <submittedName>
        <fullName evidence="8 9">Sister chromatid cohesion 1 protein 1 isoform X1</fullName>
    </submittedName>
</protein>
<dbReference type="GO" id="GO:0003682">
    <property type="term" value="F:chromatin binding"/>
    <property type="evidence" value="ECO:0007669"/>
    <property type="project" value="TreeGrafter"/>
</dbReference>
<dbReference type="SUPFAM" id="SSF46785">
    <property type="entry name" value="Winged helix' DNA-binding domain"/>
    <property type="match status" value="1"/>
</dbReference>
<evidence type="ECO:0000313" key="9">
    <source>
        <dbReference type="RefSeq" id="XP_020983025.1"/>
    </source>
</evidence>
<comment type="similarity">
    <text evidence="2">Belongs to the rad21 family.</text>
</comment>
<evidence type="ECO:0000256" key="4">
    <source>
        <dbReference type="SAM" id="MobiDB-lite"/>
    </source>
</evidence>
<evidence type="ECO:0000256" key="1">
    <source>
        <dbReference type="ARBA" id="ARBA00004123"/>
    </source>
</evidence>
<feature type="region of interest" description="Disordered" evidence="4">
    <location>
        <begin position="363"/>
        <end position="394"/>
    </location>
</feature>
<dbReference type="Gene3D" id="1.10.10.580">
    <property type="entry name" value="Structural maintenance of chromosome 1. Chain E"/>
    <property type="match status" value="1"/>
</dbReference>
<dbReference type="PANTHER" id="PTHR12585">
    <property type="entry name" value="SCC1 / RAD21 FAMILY MEMBER"/>
    <property type="match status" value="1"/>
</dbReference>
<keyword evidence="3" id="KW-0539">Nucleus</keyword>
<dbReference type="KEGG" id="adu:107496944"/>
<feature type="region of interest" description="Disordered" evidence="4">
    <location>
        <begin position="415"/>
        <end position="502"/>
    </location>
</feature>
<proteinExistence type="inferred from homology"/>
<feature type="compositionally biased region" description="Polar residues" evidence="4">
    <location>
        <begin position="211"/>
        <end position="227"/>
    </location>
</feature>